<dbReference type="GO" id="GO:0016874">
    <property type="term" value="F:ligase activity"/>
    <property type="evidence" value="ECO:0007669"/>
    <property type="project" value="UniProtKB-KW"/>
</dbReference>
<feature type="region of interest" description="Disordered" evidence="9">
    <location>
        <begin position="118"/>
        <end position="142"/>
    </location>
</feature>
<feature type="short sequence motif" description="'KMSKS' region" evidence="7">
    <location>
        <begin position="242"/>
        <end position="246"/>
    </location>
</feature>
<feature type="binding site" evidence="7">
    <location>
        <position position="110"/>
    </location>
    <ligand>
        <name>Zn(2+)</name>
        <dbReference type="ChEBI" id="CHEBI:29105"/>
    </ligand>
</feature>
<name>A0ABT1G6N0_9GAMM</name>
<evidence type="ECO:0000256" key="6">
    <source>
        <dbReference type="ARBA" id="ARBA00023146"/>
    </source>
</evidence>
<feature type="region of interest" description="Disordered" evidence="9">
    <location>
        <begin position="1"/>
        <end position="20"/>
    </location>
</feature>
<dbReference type="EC" id="6.1.1.-" evidence="7"/>
<feature type="binding site" evidence="7">
    <location>
        <position position="108"/>
    </location>
    <ligand>
        <name>Zn(2+)</name>
        <dbReference type="ChEBI" id="CHEBI:29105"/>
    </ligand>
</feature>
<feature type="short sequence motif" description="'HIGH' region" evidence="7">
    <location>
        <begin position="19"/>
        <end position="29"/>
    </location>
</feature>
<dbReference type="PANTHER" id="PTHR43311">
    <property type="entry name" value="GLUTAMATE--TRNA LIGASE"/>
    <property type="match status" value="1"/>
</dbReference>
<feature type="binding site" evidence="7">
    <location>
        <begin position="16"/>
        <end position="20"/>
    </location>
    <ligand>
        <name>L-glutamate</name>
        <dbReference type="ChEBI" id="CHEBI:29985"/>
    </ligand>
</feature>
<dbReference type="PANTHER" id="PTHR43311:SF1">
    <property type="entry name" value="GLUTAMYL-Q TRNA(ASP) SYNTHETASE"/>
    <property type="match status" value="1"/>
</dbReference>
<keyword evidence="5 7" id="KW-0067">ATP-binding</keyword>
<protein>
    <recommendedName>
        <fullName evidence="7">Glutamyl-Q tRNA(Asp) synthetase</fullName>
        <shortName evidence="7">Glu-Q-RSs</shortName>
        <ecNumber evidence="7">6.1.1.-</ecNumber>
    </recommendedName>
</protein>
<accession>A0ABT1G6N0</accession>
<keyword evidence="2 7" id="KW-0479">Metal-binding</keyword>
<keyword evidence="1 7" id="KW-0436">Ligase</keyword>
<comment type="caution">
    <text evidence="11">The sequence shown here is derived from an EMBL/GenBank/DDBJ whole genome shotgun (WGS) entry which is preliminary data.</text>
</comment>
<keyword evidence="8" id="KW-0648">Protein biosynthesis</keyword>
<evidence type="ECO:0000256" key="3">
    <source>
        <dbReference type="ARBA" id="ARBA00022741"/>
    </source>
</evidence>
<dbReference type="InterPro" id="IPR022380">
    <property type="entry name" value="Glu-Q_tRNA(Asp)_Synthase"/>
</dbReference>
<dbReference type="NCBIfam" id="TIGR03838">
    <property type="entry name" value="queuosine_YadB"/>
    <property type="match status" value="1"/>
</dbReference>
<dbReference type="NCBIfam" id="NF004314">
    <property type="entry name" value="PRK05710.1-3"/>
    <property type="match status" value="1"/>
</dbReference>
<feature type="compositionally biased region" description="Basic and acidic residues" evidence="9">
    <location>
        <begin position="1"/>
        <end position="13"/>
    </location>
</feature>
<dbReference type="Gene3D" id="3.40.50.620">
    <property type="entry name" value="HUPs"/>
    <property type="match status" value="1"/>
</dbReference>
<dbReference type="EMBL" id="JALJYF010000001">
    <property type="protein sequence ID" value="MCP1726959.1"/>
    <property type="molecule type" value="Genomic_DNA"/>
</dbReference>
<comment type="function">
    <text evidence="7">Catalyzes the tRNA-independent activation of glutamate in presence of ATP and the subsequent transfer of glutamate onto a tRNA(Asp). Glutamate is transferred on the 2-amino-5-(4,5-dihydroxy-2-cyclopenten-1-yl) moiety of the queuosine in the wobble position of the QUC anticodon.</text>
</comment>
<evidence type="ECO:0000256" key="9">
    <source>
        <dbReference type="SAM" id="MobiDB-lite"/>
    </source>
</evidence>
<keyword evidence="3 7" id="KW-0547">Nucleotide-binding</keyword>
<evidence type="ECO:0000256" key="1">
    <source>
        <dbReference type="ARBA" id="ARBA00022598"/>
    </source>
</evidence>
<evidence type="ECO:0000256" key="8">
    <source>
        <dbReference type="RuleBase" id="RU363037"/>
    </source>
</evidence>
<dbReference type="Proteomes" id="UP001523550">
    <property type="component" value="Unassembled WGS sequence"/>
</dbReference>
<evidence type="ECO:0000313" key="12">
    <source>
        <dbReference type="Proteomes" id="UP001523550"/>
    </source>
</evidence>
<evidence type="ECO:0000256" key="7">
    <source>
        <dbReference type="HAMAP-Rule" id="MF_01428"/>
    </source>
</evidence>
<dbReference type="InterPro" id="IPR049940">
    <property type="entry name" value="GluQ/Sye"/>
</dbReference>
<evidence type="ECO:0000259" key="10">
    <source>
        <dbReference type="Pfam" id="PF00749"/>
    </source>
</evidence>
<feature type="binding site" evidence="7">
    <location>
        <position position="132"/>
    </location>
    <ligand>
        <name>Zn(2+)</name>
        <dbReference type="ChEBI" id="CHEBI:29105"/>
    </ligand>
</feature>
<feature type="binding site" evidence="7">
    <location>
        <position position="186"/>
    </location>
    <ligand>
        <name>L-glutamate</name>
        <dbReference type="ChEBI" id="CHEBI:29985"/>
    </ligand>
</feature>
<organism evidence="11 12">
    <name type="scientific">Natronospira proteinivora</name>
    <dbReference type="NCBI Taxonomy" id="1807133"/>
    <lineage>
        <taxon>Bacteria</taxon>
        <taxon>Pseudomonadati</taxon>
        <taxon>Pseudomonadota</taxon>
        <taxon>Gammaproteobacteria</taxon>
        <taxon>Natronospirales</taxon>
        <taxon>Natronospiraceae</taxon>
        <taxon>Natronospira</taxon>
    </lineage>
</organism>
<comment type="similarity">
    <text evidence="7">Belongs to the class-I aminoacyl-tRNA synthetase family. GluQ subfamily.</text>
</comment>
<gene>
    <name evidence="7" type="primary">gluQ</name>
    <name evidence="11" type="ORF">J2T60_000924</name>
</gene>
<evidence type="ECO:0000256" key="5">
    <source>
        <dbReference type="ARBA" id="ARBA00022840"/>
    </source>
</evidence>
<evidence type="ECO:0000256" key="4">
    <source>
        <dbReference type="ARBA" id="ARBA00022833"/>
    </source>
</evidence>
<comment type="cofactor">
    <cofactor evidence="7">
        <name>Zn(2+)</name>
        <dbReference type="ChEBI" id="CHEBI:29105"/>
    </cofactor>
    <text evidence="7">Binds 1 zinc ion per subunit.</text>
</comment>
<feature type="binding site" evidence="7">
    <location>
        <position position="128"/>
    </location>
    <ligand>
        <name>Zn(2+)</name>
        <dbReference type="ChEBI" id="CHEBI:29105"/>
    </ligand>
</feature>
<dbReference type="HAMAP" id="MF_01428">
    <property type="entry name" value="Glu_Q_tRNA_synth"/>
    <property type="match status" value="1"/>
</dbReference>
<feature type="binding site" evidence="7">
    <location>
        <position position="204"/>
    </location>
    <ligand>
        <name>L-glutamate</name>
        <dbReference type="ChEBI" id="CHEBI:29985"/>
    </ligand>
</feature>
<keyword evidence="6 7" id="KW-0030">Aminoacyl-tRNA synthetase</keyword>
<evidence type="ECO:0000313" key="11">
    <source>
        <dbReference type="EMBL" id="MCP1726959.1"/>
    </source>
</evidence>
<dbReference type="InterPro" id="IPR020058">
    <property type="entry name" value="Glu/Gln-tRNA-synth_Ib_cat-dom"/>
</dbReference>
<reference evidence="11 12" key="1">
    <citation type="submission" date="2022-03" db="EMBL/GenBank/DDBJ databases">
        <title>Genomic Encyclopedia of Type Strains, Phase III (KMG-III): the genomes of soil and plant-associated and newly described type strains.</title>
        <authorList>
            <person name="Whitman W."/>
        </authorList>
    </citation>
    <scope>NUCLEOTIDE SEQUENCE [LARGE SCALE GENOMIC DNA]</scope>
    <source>
        <strain evidence="11 12">BSker1</strain>
    </source>
</reference>
<dbReference type="Pfam" id="PF00749">
    <property type="entry name" value="tRNA-synt_1c"/>
    <property type="match status" value="1"/>
</dbReference>
<feature type="binding site" evidence="7">
    <location>
        <position position="245"/>
    </location>
    <ligand>
        <name>ATP</name>
        <dbReference type="ChEBI" id="CHEBI:30616"/>
    </ligand>
</feature>
<dbReference type="InterPro" id="IPR014729">
    <property type="entry name" value="Rossmann-like_a/b/a_fold"/>
</dbReference>
<dbReference type="RefSeq" id="WP_253446067.1">
    <property type="nucleotide sequence ID" value="NZ_JALJYF010000001.1"/>
</dbReference>
<evidence type="ECO:0000256" key="2">
    <source>
        <dbReference type="ARBA" id="ARBA00022723"/>
    </source>
</evidence>
<sequence>MNSADPHTDERPHVGRFAPSPTGPLHFGSLLAATASYLQAHRAGGQWRLRIEDIDPPREQPGAREAIPAVLSRFGFAWDGPIQYQSDHLPCYQKALEQLLESGWAYPCACTRREVREAGRQGPDGPIYPGTCRQGLPPGRQGRSIRLSTQDSEASFQDSLQGRIQLDLERDMGDFVIRRADGLIAYHLAAAVDDGDPEITHVVRGIDLLYSTPRQIWLMQCLGLTPPRYAHIPVALSLDGQKLSKQTGAQALDPERPSPSLHQALQALGQAIPPELQTAPLDEIWDWAHANWDPAPLKGRKEIDYPVWEKGSVR</sequence>
<feature type="domain" description="Glutamyl/glutaminyl-tRNA synthetase class Ib catalytic" evidence="10">
    <location>
        <begin position="16"/>
        <end position="250"/>
    </location>
</feature>
<feature type="binding site" evidence="7">
    <location>
        <position position="52"/>
    </location>
    <ligand>
        <name>L-glutamate</name>
        <dbReference type="ChEBI" id="CHEBI:29985"/>
    </ligand>
</feature>
<keyword evidence="12" id="KW-1185">Reference proteome</keyword>
<proteinExistence type="inferred from homology"/>
<dbReference type="PRINTS" id="PR00987">
    <property type="entry name" value="TRNASYNTHGLU"/>
</dbReference>
<dbReference type="InterPro" id="IPR000924">
    <property type="entry name" value="Glu/Gln-tRNA-synth"/>
</dbReference>
<dbReference type="SUPFAM" id="SSF52374">
    <property type="entry name" value="Nucleotidylyl transferase"/>
    <property type="match status" value="1"/>
</dbReference>
<keyword evidence="4 7" id="KW-0862">Zinc</keyword>